<protein>
    <submittedName>
        <fullName evidence="2">Uncharacterized protein</fullName>
    </submittedName>
</protein>
<feature type="coiled-coil region" evidence="1">
    <location>
        <begin position="486"/>
        <end position="524"/>
    </location>
</feature>
<organism evidence="2 3">
    <name type="scientific">Thalassolituus maritimus</name>
    <dbReference type="NCBI Taxonomy" id="484498"/>
    <lineage>
        <taxon>Bacteria</taxon>
        <taxon>Pseudomonadati</taxon>
        <taxon>Pseudomonadota</taxon>
        <taxon>Gammaproteobacteria</taxon>
        <taxon>Oceanospirillales</taxon>
        <taxon>Oceanospirillaceae</taxon>
        <taxon>Thalassolituus</taxon>
    </lineage>
</organism>
<dbReference type="RefSeq" id="WP_353294723.1">
    <property type="nucleotide sequence ID" value="NZ_BAABWH010000004.1"/>
</dbReference>
<keyword evidence="1" id="KW-0175">Coiled coil</keyword>
<evidence type="ECO:0000313" key="2">
    <source>
        <dbReference type="EMBL" id="GAA6145677.1"/>
    </source>
</evidence>
<dbReference type="Proteomes" id="UP001481413">
    <property type="component" value="Unassembled WGS sequence"/>
</dbReference>
<evidence type="ECO:0000313" key="3">
    <source>
        <dbReference type="Proteomes" id="UP001481413"/>
    </source>
</evidence>
<proteinExistence type="predicted"/>
<name>A0ABP9ZZU1_9GAMM</name>
<gene>
    <name evidence="2" type="ORF">NBRC116585_17950</name>
</gene>
<accession>A0ABP9ZZU1</accession>
<sequence>MNTILLHQPIASHPDLERLHLFSGRHLGEDEFDQQQNYVEARLAPLLGNQLPGIISGLNVRSREQHGPTETVHLAVSPGSAMTPKGAALTLESPLYCTWQELVEEYRSRKQVGDATGVFYLTLHQSQSSIDPPNADPCQRTAFDPTRDTRLVTLASLRLRRLDIDNHQVRTEHPHRLQNIICADRVTVDFARQFPNSVPLALVAIDDQNETTLLWTSTEAGRYESKPASGYQTLLNQTQAAFRQLVTLRSTGVHQHKPLRNFLKAQLHLDYLPASGQLPLNWLEDIASKTPKMNGLPEHLGVDMIPVSEDGIDELIARHLPRRVIDLTEPAGDRIRLLLAMKRSVYKPDLLDIPELDTQLEEDLYRYCQKAYMRWYEWKEGFYTLYHIAPHSNSKYGHELSPEDIEKLNLPAPVEAPLLPSALFKRLKLSALSRLALVNSATAPYPYDKENFVIPDFFDSWAPLVDNERTPLQPSEPEVHGLIGQYAITEKDLDTTEERIRAQRKKLEATRDILLLKRQQLDSQTVALAALAGGVAGDGKGMQVARWLPYASLNTDKIPTETSSIATSVATSSVSPVRVATESKTTSDSPYRVGEMEKLSLEEQKKLALMSSREYQYAEAIKGATYSKIEADKYSAFELTLNKDRIDRLQIPTAAVSKPAFNAKEFSFGVLDHISPDINEYKKIYSGMQDLLTTIKDIFDEPDRTTLHASLVSLSTDLKSPTNLEALIISETDSKYTNLPADGKPTKSHFGNLVANQRRYEAIFTAGKILTRWISVVENEYNSCEASLQNLLRTQKELIAEQEKRKSEIIYARQALRHFDSVADEALGDYSVAQQLIDEDWKRVFKENNERTRILTTQVEGLYYVRVRQAEISRTLADPLPLRRDNPADLVPGCASDNDADIPTALLPFWQTTLEIPATYWRAIEPFKSRLNTLQNIDYLAQLRQVRMTRAYPELPVLKAKVATTHTNAALRSIEDSPAFIELATHSKQRVQRWAAVPLPVSGPISAQKVADVLSLEDLNNHSHRVLKRASRTLQEKLEQCQLCIQKVLASLPGSIRLRWGQLAEDNRLPVEAIGRWPGLKNAEEIDFNSTRTLAELIEWWFTQLGEQADSDSRQAMRDMIRAAVIYASLGNPQEIVKGSIFSPPRRVAFGERFKVTLNQPAPPGRLLQLLNKQQEVAAEVTVEQHDELGTQVTITKVLREDIDFNDQVTVIGRIR</sequence>
<evidence type="ECO:0000256" key="1">
    <source>
        <dbReference type="SAM" id="Coils"/>
    </source>
</evidence>
<keyword evidence="3" id="KW-1185">Reference proteome</keyword>
<dbReference type="EMBL" id="BAABWH010000004">
    <property type="protein sequence ID" value="GAA6145677.1"/>
    <property type="molecule type" value="Genomic_DNA"/>
</dbReference>
<reference evidence="2 3" key="1">
    <citation type="submission" date="2024-04" db="EMBL/GenBank/DDBJ databases">
        <title>Draft genome sequence of Thalassolituus maritimus NBRC 116585.</title>
        <authorList>
            <person name="Miyakawa T."/>
            <person name="Kusuya Y."/>
            <person name="Miura T."/>
        </authorList>
    </citation>
    <scope>NUCLEOTIDE SEQUENCE [LARGE SCALE GENOMIC DNA]</scope>
    <source>
        <strain evidence="2 3">5NW40-0001</strain>
    </source>
</reference>
<feature type="coiled-coil region" evidence="1">
    <location>
        <begin position="774"/>
        <end position="805"/>
    </location>
</feature>
<comment type="caution">
    <text evidence="2">The sequence shown here is derived from an EMBL/GenBank/DDBJ whole genome shotgun (WGS) entry which is preliminary data.</text>
</comment>